<dbReference type="NCBIfam" id="TIGR00099">
    <property type="entry name" value="Cof-subfamily"/>
    <property type="match status" value="1"/>
</dbReference>
<dbReference type="PANTHER" id="PTHR10000:SF8">
    <property type="entry name" value="HAD SUPERFAMILY HYDROLASE-LIKE, TYPE 3"/>
    <property type="match status" value="1"/>
</dbReference>
<dbReference type="Proteomes" id="UP000018680">
    <property type="component" value="Chromosome"/>
</dbReference>
<dbReference type="RefSeq" id="WP_024266691.1">
    <property type="nucleotide sequence ID" value="NC_023035.1"/>
</dbReference>
<dbReference type="PATRIC" id="fig|1307761.3.peg.319"/>
<dbReference type="SFLD" id="SFLDS00003">
    <property type="entry name" value="Haloacid_Dehalogenase"/>
    <property type="match status" value="1"/>
</dbReference>
<accession>V5WD55</accession>
<dbReference type="PANTHER" id="PTHR10000">
    <property type="entry name" value="PHOSPHOSERINE PHOSPHATASE"/>
    <property type="match status" value="1"/>
</dbReference>
<dbReference type="InterPro" id="IPR000150">
    <property type="entry name" value="Cof"/>
</dbReference>
<dbReference type="InterPro" id="IPR023214">
    <property type="entry name" value="HAD_sf"/>
</dbReference>
<dbReference type="OrthoDB" id="9781413at2"/>
<dbReference type="GO" id="GO:0016791">
    <property type="term" value="F:phosphatase activity"/>
    <property type="evidence" value="ECO:0007669"/>
    <property type="project" value="TreeGrafter"/>
</dbReference>
<dbReference type="Gene3D" id="3.40.50.1000">
    <property type="entry name" value="HAD superfamily/HAD-like"/>
    <property type="match status" value="1"/>
</dbReference>
<dbReference type="GO" id="GO:0005829">
    <property type="term" value="C:cytosol"/>
    <property type="evidence" value="ECO:0007669"/>
    <property type="project" value="TreeGrafter"/>
</dbReference>
<gene>
    <name evidence="1" type="ORF">L21SP2_0318</name>
</gene>
<dbReference type="KEGG" id="slr:L21SP2_0318"/>
<protein>
    <submittedName>
        <fullName evidence="1">Hydrolase (HAD superfamily)</fullName>
    </submittedName>
</protein>
<sequence length="291" mass="31646">MYKLLASDIDDTLLTHEGGLPEATHAALQLLHDAGVAVVLSSGRATASMRPIAARIVEPADDEYLISFNGGRVVTALSDTVLFEQAISSRVVEEIMTYAREENLHVQAYSHDGFLVEDIPGTSEEESRLYSDIAALPYERVKSLSGALPRGSVKLLIIGEHENLLVHQERLRTKAAGRFSVMFSKPRYLEVVAKGVSKGHALEMLAGRLNIPLSRCIALGDSTNDIEMIQTAGLGVAVGNARQELKDIADHVLTRHASRSAILELISFAFPDIASSSRFQEIMKTAPQDTN</sequence>
<evidence type="ECO:0000313" key="2">
    <source>
        <dbReference type="Proteomes" id="UP000018680"/>
    </source>
</evidence>
<dbReference type="InterPro" id="IPR006379">
    <property type="entry name" value="HAD-SF_hydro_IIB"/>
</dbReference>
<dbReference type="GO" id="GO:0000287">
    <property type="term" value="F:magnesium ion binding"/>
    <property type="evidence" value="ECO:0007669"/>
    <property type="project" value="TreeGrafter"/>
</dbReference>
<dbReference type="Gene3D" id="3.30.1240.10">
    <property type="match status" value="1"/>
</dbReference>
<dbReference type="NCBIfam" id="TIGR01484">
    <property type="entry name" value="HAD-SF-IIB"/>
    <property type="match status" value="1"/>
</dbReference>
<dbReference type="Pfam" id="PF08282">
    <property type="entry name" value="Hydrolase_3"/>
    <property type="match status" value="1"/>
</dbReference>
<evidence type="ECO:0000313" key="1">
    <source>
        <dbReference type="EMBL" id="AHC13758.1"/>
    </source>
</evidence>
<organism evidence="1 2">
    <name type="scientific">Salinispira pacifica</name>
    <dbReference type="NCBI Taxonomy" id="1307761"/>
    <lineage>
        <taxon>Bacteria</taxon>
        <taxon>Pseudomonadati</taxon>
        <taxon>Spirochaetota</taxon>
        <taxon>Spirochaetia</taxon>
        <taxon>Spirochaetales</taxon>
        <taxon>Spirochaetaceae</taxon>
        <taxon>Salinispira</taxon>
    </lineage>
</organism>
<keyword evidence="2" id="KW-1185">Reference proteome</keyword>
<dbReference type="SUPFAM" id="SSF56784">
    <property type="entry name" value="HAD-like"/>
    <property type="match status" value="1"/>
</dbReference>
<dbReference type="AlphaFoldDB" id="V5WD55"/>
<keyword evidence="1" id="KW-0378">Hydrolase</keyword>
<dbReference type="HOGENOM" id="CLU_044146_0_2_12"/>
<proteinExistence type="predicted"/>
<dbReference type="CDD" id="cd07516">
    <property type="entry name" value="HAD_Pase"/>
    <property type="match status" value="1"/>
</dbReference>
<dbReference type="eggNOG" id="COG0561">
    <property type="taxonomic scope" value="Bacteria"/>
</dbReference>
<name>V5WD55_9SPIO</name>
<dbReference type="InterPro" id="IPR036412">
    <property type="entry name" value="HAD-like_sf"/>
</dbReference>
<dbReference type="SFLD" id="SFLDG01140">
    <property type="entry name" value="C2.B:_Phosphomannomutase_and_P"/>
    <property type="match status" value="1"/>
</dbReference>
<reference evidence="1 2" key="1">
    <citation type="journal article" date="2015" name="Stand. Genomic Sci.">
        <title>Complete genome sequence and description of Salinispira pacifica gen. nov., sp. nov., a novel spirochaete isolated form a hypersaline microbial mat.</title>
        <authorList>
            <person name="Ben Hania W."/>
            <person name="Joseph M."/>
            <person name="Schumann P."/>
            <person name="Bunk B."/>
            <person name="Fiebig A."/>
            <person name="Sproer C."/>
            <person name="Klenk H.P."/>
            <person name="Fardeau M.L."/>
            <person name="Spring S."/>
        </authorList>
    </citation>
    <scope>NUCLEOTIDE SEQUENCE [LARGE SCALE GENOMIC DNA]</scope>
    <source>
        <strain evidence="1 2">L21-RPul-D2</strain>
    </source>
</reference>
<dbReference type="STRING" id="1307761.L21SP2_0318"/>
<dbReference type="EMBL" id="CP006939">
    <property type="protein sequence ID" value="AHC13758.1"/>
    <property type="molecule type" value="Genomic_DNA"/>
</dbReference>